<gene>
    <name evidence="2" type="ORF">Prudu_1211S000400</name>
</gene>
<dbReference type="EMBL" id="AP021548">
    <property type="protein sequence ID" value="BBN69869.1"/>
    <property type="molecule type" value="Genomic_DNA"/>
</dbReference>
<reference evidence="2" key="1">
    <citation type="journal article" date="2019" name="Science">
        <title>Mutation of a bHLH transcription factor allowed almond domestication.</title>
        <authorList>
            <person name="Sanchez-Perez R."/>
            <person name="Pavan S."/>
            <person name="Mazzeo R."/>
            <person name="Moldovan C."/>
            <person name="Aiese Cigliano R."/>
            <person name="Del Cueto J."/>
            <person name="Ricciardi F."/>
            <person name="Lotti C."/>
            <person name="Ricciardi L."/>
            <person name="Dicenta F."/>
            <person name="Lopez-Marques R.L."/>
            <person name="Lindberg Moller B."/>
        </authorList>
    </citation>
    <scope>NUCLEOTIDE SEQUENCE</scope>
</reference>
<evidence type="ECO:0000313" key="2">
    <source>
        <dbReference type="EMBL" id="BBN69869.1"/>
    </source>
</evidence>
<proteinExistence type="predicted"/>
<feature type="non-terminal residue" evidence="2">
    <location>
        <position position="87"/>
    </location>
</feature>
<organism evidence="2">
    <name type="scientific">Prunus dulcis</name>
    <name type="common">Almond</name>
    <name type="synonym">Amygdalus dulcis</name>
    <dbReference type="NCBI Taxonomy" id="3755"/>
    <lineage>
        <taxon>Eukaryota</taxon>
        <taxon>Viridiplantae</taxon>
        <taxon>Streptophyta</taxon>
        <taxon>Embryophyta</taxon>
        <taxon>Tracheophyta</taxon>
        <taxon>Spermatophyta</taxon>
        <taxon>Magnoliopsida</taxon>
        <taxon>eudicotyledons</taxon>
        <taxon>Gunneridae</taxon>
        <taxon>Pentapetalae</taxon>
        <taxon>rosids</taxon>
        <taxon>fabids</taxon>
        <taxon>Rosales</taxon>
        <taxon>Rosaceae</taxon>
        <taxon>Amygdaloideae</taxon>
        <taxon>Amygdaleae</taxon>
        <taxon>Prunus</taxon>
    </lineage>
</organism>
<name>A0A5H2XTI3_PRUDU</name>
<evidence type="ECO:0000256" key="1">
    <source>
        <dbReference type="SAM" id="MobiDB-lite"/>
    </source>
</evidence>
<dbReference type="AlphaFoldDB" id="A0A5H2XTI3"/>
<sequence length="87" mass="9652">MASHSLGQFTEGKVRNSQKGEDATNCGPQTIQLLAKNNSSRNLEVRDVPPTNTEQHNGLSVFCVSHCQSRIAIHSDCEDRRQFTPVK</sequence>
<feature type="region of interest" description="Disordered" evidence="1">
    <location>
        <begin position="1"/>
        <end position="28"/>
    </location>
</feature>
<accession>A0A5H2XTI3</accession>
<feature type="compositionally biased region" description="Basic and acidic residues" evidence="1">
    <location>
        <begin position="12"/>
        <end position="22"/>
    </location>
</feature>
<protein>
    <submittedName>
        <fullName evidence="2">Uncharacterized protein</fullName>
    </submittedName>
</protein>